<evidence type="ECO:0000259" key="6">
    <source>
        <dbReference type="Pfam" id="PF08669"/>
    </source>
</evidence>
<dbReference type="Gene3D" id="3.30.70.1520">
    <property type="entry name" value="Heterotetrameric sarcosine oxidase"/>
    <property type="match status" value="1"/>
</dbReference>
<dbReference type="InterPro" id="IPR042204">
    <property type="entry name" value="2Fe-2S-bd_N"/>
</dbReference>
<feature type="region of interest" description="Disordered" evidence="3">
    <location>
        <begin position="226"/>
        <end position="245"/>
    </location>
</feature>
<accession>A0A6H9WK29</accession>
<dbReference type="Pfam" id="PF04268">
    <property type="entry name" value="SoxG"/>
    <property type="match status" value="1"/>
</dbReference>
<dbReference type="SUPFAM" id="SSF103025">
    <property type="entry name" value="Folate-binding domain"/>
    <property type="match status" value="2"/>
</dbReference>
<dbReference type="Pfam" id="PF13510">
    <property type="entry name" value="Fer2_4"/>
    <property type="match status" value="1"/>
</dbReference>
<dbReference type="InterPro" id="IPR023753">
    <property type="entry name" value="FAD/NAD-binding_dom"/>
</dbReference>
<dbReference type="EMBL" id="WBJY01000001">
    <property type="protein sequence ID" value="KAB1649553.1"/>
    <property type="molecule type" value="Genomic_DNA"/>
</dbReference>
<dbReference type="InterPro" id="IPR006222">
    <property type="entry name" value="GCVT_N"/>
</dbReference>
<dbReference type="Pfam" id="PF07992">
    <property type="entry name" value="Pyr_redox_2"/>
    <property type="match status" value="1"/>
</dbReference>
<reference evidence="8 9" key="1">
    <citation type="submission" date="2019-09" db="EMBL/GenBank/DDBJ databases">
        <title>Phylogeny of genus Pseudoclavibacter and closely related genus.</title>
        <authorList>
            <person name="Li Y."/>
        </authorList>
    </citation>
    <scope>NUCLEOTIDE SEQUENCE [LARGE SCALE GENOMIC DNA]</scope>
    <source>
        <strain evidence="8 9">EGI 60007</strain>
    </source>
</reference>
<dbReference type="PRINTS" id="PR00368">
    <property type="entry name" value="FADPNR"/>
</dbReference>
<dbReference type="SUPFAM" id="SSF51905">
    <property type="entry name" value="FAD/NAD(P)-binding domain"/>
    <property type="match status" value="1"/>
</dbReference>
<dbReference type="GO" id="GO:0016491">
    <property type="term" value="F:oxidoreductase activity"/>
    <property type="evidence" value="ECO:0007669"/>
    <property type="project" value="UniProtKB-KW"/>
</dbReference>
<dbReference type="InterPro" id="IPR029043">
    <property type="entry name" value="GcvT/YgfZ_C"/>
</dbReference>
<dbReference type="Gene3D" id="3.30.1360.120">
    <property type="entry name" value="Probable tRNA modification gtpase trme, domain 1"/>
    <property type="match status" value="2"/>
</dbReference>
<comment type="similarity">
    <text evidence="1">Belongs to the GcvT family.</text>
</comment>
<dbReference type="Gene3D" id="3.50.50.60">
    <property type="entry name" value="FAD/NAD(P)-binding domain"/>
    <property type="match status" value="1"/>
</dbReference>
<feature type="compositionally biased region" description="Low complexity" evidence="3">
    <location>
        <begin position="235"/>
        <end position="244"/>
    </location>
</feature>
<feature type="domain" description="Aminomethyltransferase C-terminal" evidence="6">
    <location>
        <begin position="929"/>
        <end position="1025"/>
    </location>
</feature>
<dbReference type="InterPro" id="IPR028896">
    <property type="entry name" value="GcvT/YgfZ/DmdA"/>
</dbReference>
<feature type="domain" description="FAD/NAD(P)-binding" evidence="5">
    <location>
        <begin position="130"/>
        <end position="406"/>
    </location>
</feature>
<sequence>MSRGPWRVGPDAAPGARIDRTSPVLVTIDGVEREGFEGDTLASLLLANGVRRTGDSIYLGRPRGIVAAGSDEPNALIDVRLPGDGVRESMLLATTTPAIDGAEARMLDGLGRLDPTPDDAVFDRCHEHPDVLIIGAGPAGLAAALAAARTGARTMLLDEGAEPGGSLLASRRARVDGIPAREWIDRTLVALDAEPDFTVLTRTTATGAYDAGYVVAVERREAAPVGSGLAGSGGRRASAAQSSGRSRERVWHLRAKQIVLATGATERPIVFRNNDRPGIVLAQAARTYLNRYAVAVGQRIVVATTNDAAYELVDDLHSAGLPVPVVIDARPEPSPRASDVASRTGARVHFGAVVADTLAGDDGGVAGVVVASIDEDGGAGGLVDPVMIEADALAVSGGWAPAVHLSSQRQPKLAWSDDLAAFVPGEPVERMRTAGAVNGTLDLAGALSEGAAAGDAAAHAAGFASNGGVAAPRADPERVAPNAPQWLVPPLSRAAAGTPGGASDESGGPGNAGWAIEPGEAVDPADAATWREHFVDLQRDRTAAHVARGIGAGMRSVEHLKRYTSIGTAHDQGRTSGLALAGVMARMLEADGVPGVGLTTFRAPVVPVSFAALAGRERGELFDPARRTAMHDWHVERGAVFEDVGQWKRPWYYPQAGESMAEAVLRECAAVRSSAGFMDASTLGKIEVRGADAAEFLDRVVTNTLSTLRVGRARYHLMCHADGMIFDDGVTFRLADDRFLVTTTTGGAANVLDWFEEWLQTEWPTLDVTCTSVTEQWATVVVAGPRSREIVARVFPAVDVSAAAFPFMSFRPAVTATGVEARLARVSFSGELSFELSVPAWFGRHVWELVDAAGADALRADGVGLTPYGTETMHVLRAEKGFIIVGQDTDGTVTPYDAGLGWMVHGDNGDFIGKRSYARADARRNDRQQLVGVVPLERGDGAEVALAEGAQLVNAGVALDAASIAADAPISLEGHVTSAYASAALGHRFGLALVRGGRDRIGERVRVFSEGRVCEVALVSPVLVDPENSRRDGDPGEGARAAGSAAAGVPSPAAASADWITPVELRGRLAPAAHLDDAMRAADIEGALGVTIRELPFAGMTALRAVPGTRGAAALEGALGAPLPTRVGAVTRSTTGAILWLGPDEFVHYEPEPRTDPAVLAAAAGEHPATDVVDVSANRTTIELRGPGARAVLAKGCALDLHDRAMPAGSAYVTEVGRIPVVLWRVEPERYVLLPRASFAEHLVRWLIDASREFA</sequence>
<dbReference type="PANTHER" id="PTHR43757:SF2">
    <property type="entry name" value="AMINOMETHYLTRANSFERASE, MITOCHONDRIAL"/>
    <property type="match status" value="1"/>
</dbReference>
<evidence type="ECO:0000313" key="9">
    <source>
        <dbReference type="Proteomes" id="UP000431744"/>
    </source>
</evidence>
<dbReference type="Pfam" id="PF01571">
    <property type="entry name" value="GCV_T"/>
    <property type="match status" value="1"/>
</dbReference>
<dbReference type="Gene3D" id="3.10.20.440">
    <property type="entry name" value="2Fe-2S iron-sulphur cluster binding domain, sarcosine oxidase, alpha subunit, N-terminal domain"/>
    <property type="match status" value="1"/>
</dbReference>
<dbReference type="InterPro" id="IPR013977">
    <property type="entry name" value="GcvT_C"/>
</dbReference>
<dbReference type="Pfam" id="PF08669">
    <property type="entry name" value="GCV_T_C"/>
    <property type="match status" value="1"/>
</dbReference>
<feature type="region of interest" description="Disordered" evidence="3">
    <location>
        <begin position="491"/>
        <end position="514"/>
    </location>
</feature>
<dbReference type="Proteomes" id="UP000431744">
    <property type="component" value="Unassembled WGS sequence"/>
</dbReference>
<gene>
    <name evidence="8" type="ORF">F8O04_04680</name>
</gene>
<name>A0A6H9WK29_9MICO</name>
<dbReference type="InterPro" id="IPR036188">
    <property type="entry name" value="FAD/NAD-bd_sf"/>
</dbReference>
<comment type="caution">
    <text evidence="8">The sequence shown here is derived from an EMBL/GenBank/DDBJ whole genome shotgun (WGS) entry which is preliminary data.</text>
</comment>
<dbReference type="InterPro" id="IPR007375">
    <property type="entry name" value="SoxG"/>
</dbReference>
<protein>
    <submittedName>
        <fullName evidence="8">FAD-dependent oxidoreductase</fullName>
    </submittedName>
</protein>
<dbReference type="InterPro" id="IPR027266">
    <property type="entry name" value="TrmE/GcvT-like"/>
</dbReference>
<dbReference type="PRINTS" id="PR00411">
    <property type="entry name" value="PNDRDTASEI"/>
</dbReference>
<dbReference type="PANTHER" id="PTHR43757">
    <property type="entry name" value="AMINOMETHYLTRANSFERASE"/>
    <property type="match status" value="1"/>
</dbReference>
<evidence type="ECO:0000259" key="4">
    <source>
        <dbReference type="Pfam" id="PF01571"/>
    </source>
</evidence>
<dbReference type="SUPFAM" id="SSF101790">
    <property type="entry name" value="Aminomethyltransferase beta-barrel domain"/>
    <property type="match status" value="1"/>
</dbReference>
<dbReference type="AlphaFoldDB" id="A0A6H9WK29"/>
<dbReference type="Pfam" id="PF17806">
    <property type="entry name" value="SO_alpha_A3"/>
    <property type="match status" value="1"/>
</dbReference>
<keyword evidence="2" id="KW-0560">Oxidoreductase</keyword>
<dbReference type="InterPro" id="IPR041117">
    <property type="entry name" value="SoxA_A3"/>
</dbReference>
<feature type="domain" description="GCVT N-terminal" evidence="4">
    <location>
        <begin position="630"/>
        <end position="905"/>
    </location>
</feature>
<feature type="compositionally biased region" description="Low complexity" evidence="3">
    <location>
        <begin position="1038"/>
        <end position="1049"/>
    </location>
</feature>
<evidence type="ECO:0000259" key="7">
    <source>
        <dbReference type="Pfam" id="PF17806"/>
    </source>
</evidence>
<feature type="domain" description="SoxA A3" evidence="7">
    <location>
        <begin position="532"/>
        <end position="616"/>
    </location>
</feature>
<evidence type="ECO:0000313" key="8">
    <source>
        <dbReference type="EMBL" id="KAB1649553.1"/>
    </source>
</evidence>
<evidence type="ECO:0000259" key="5">
    <source>
        <dbReference type="Pfam" id="PF07992"/>
    </source>
</evidence>
<keyword evidence="9" id="KW-1185">Reference proteome</keyword>
<proteinExistence type="inferred from homology"/>
<organism evidence="8 9">
    <name type="scientific">Pseudoclavibacter endophyticus</name>
    <dbReference type="NCBI Taxonomy" id="1778590"/>
    <lineage>
        <taxon>Bacteria</taxon>
        <taxon>Bacillati</taxon>
        <taxon>Actinomycetota</taxon>
        <taxon>Actinomycetes</taxon>
        <taxon>Micrococcales</taxon>
        <taxon>Microbacteriaceae</taxon>
        <taxon>Pseudoclavibacter</taxon>
    </lineage>
</organism>
<feature type="region of interest" description="Disordered" evidence="3">
    <location>
        <begin position="1025"/>
        <end position="1049"/>
    </location>
</feature>
<evidence type="ECO:0000256" key="3">
    <source>
        <dbReference type="SAM" id="MobiDB-lite"/>
    </source>
</evidence>
<evidence type="ECO:0000256" key="1">
    <source>
        <dbReference type="ARBA" id="ARBA00008609"/>
    </source>
</evidence>
<dbReference type="OrthoDB" id="5287468at2"/>
<evidence type="ECO:0000256" key="2">
    <source>
        <dbReference type="ARBA" id="ARBA00023002"/>
    </source>
</evidence>